<evidence type="ECO:0000256" key="2">
    <source>
        <dbReference type="SAM" id="Coils"/>
    </source>
</evidence>
<sequence length="130" mass="15305">MTIKEVSERFGVSTDTLRYYERIGLIPQIARTAGGIRDYTESDISWVEHTICMRNAGVPIEALIEYIRLFQMGDATFEARCQLLKEQYEQLDEQKKQIENTMERLQYKISKYENAIKTGELTWDKQEDKI</sequence>
<feature type="coiled-coil region" evidence="2">
    <location>
        <begin position="74"/>
        <end position="115"/>
    </location>
</feature>
<dbReference type="CDD" id="cd01109">
    <property type="entry name" value="HTH_YyaN"/>
    <property type="match status" value="1"/>
</dbReference>
<keyword evidence="2" id="KW-0175">Coiled coil</keyword>
<keyword evidence="1" id="KW-0238">DNA-binding</keyword>
<organism evidence="4 5">
    <name type="scientific">Agathobacter rectalis</name>
    <dbReference type="NCBI Taxonomy" id="39491"/>
    <lineage>
        <taxon>Bacteria</taxon>
        <taxon>Bacillati</taxon>
        <taxon>Bacillota</taxon>
        <taxon>Clostridia</taxon>
        <taxon>Lachnospirales</taxon>
        <taxon>Lachnospiraceae</taxon>
        <taxon>Agathobacter</taxon>
    </lineage>
</organism>
<dbReference type="GO" id="GO:0003700">
    <property type="term" value="F:DNA-binding transcription factor activity"/>
    <property type="evidence" value="ECO:0007669"/>
    <property type="project" value="InterPro"/>
</dbReference>
<name>A0A413BLR9_9FIRM</name>
<reference evidence="4 5" key="1">
    <citation type="submission" date="2018-08" db="EMBL/GenBank/DDBJ databases">
        <title>A genome reference for cultivated species of the human gut microbiota.</title>
        <authorList>
            <person name="Zou Y."/>
            <person name="Xue W."/>
            <person name="Luo G."/>
        </authorList>
    </citation>
    <scope>NUCLEOTIDE SEQUENCE [LARGE SCALE GENOMIC DNA]</scope>
    <source>
        <strain evidence="4 5">AF12-8</strain>
    </source>
</reference>
<dbReference type="SUPFAM" id="SSF46955">
    <property type="entry name" value="Putative DNA-binding domain"/>
    <property type="match status" value="1"/>
</dbReference>
<dbReference type="SMART" id="SM00422">
    <property type="entry name" value="HTH_MERR"/>
    <property type="match status" value="1"/>
</dbReference>
<evidence type="ECO:0000313" key="4">
    <source>
        <dbReference type="EMBL" id="RGW41729.1"/>
    </source>
</evidence>
<dbReference type="PROSITE" id="PS50937">
    <property type="entry name" value="HTH_MERR_2"/>
    <property type="match status" value="1"/>
</dbReference>
<dbReference type="Proteomes" id="UP000286581">
    <property type="component" value="Unassembled WGS sequence"/>
</dbReference>
<dbReference type="Pfam" id="PF00376">
    <property type="entry name" value="MerR"/>
    <property type="match status" value="1"/>
</dbReference>
<evidence type="ECO:0000313" key="5">
    <source>
        <dbReference type="Proteomes" id="UP000286581"/>
    </source>
</evidence>
<dbReference type="InterPro" id="IPR047057">
    <property type="entry name" value="MerR_fam"/>
</dbReference>
<dbReference type="AlphaFoldDB" id="A0A413BLR9"/>
<dbReference type="PANTHER" id="PTHR30204">
    <property type="entry name" value="REDOX-CYCLING DRUG-SENSING TRANSCRIPTIONAL ACTIVATOR SOXR"/>
    <property type="match status" value="1"/>
</dbReference>
<protein>
    <submittedName>
        <fullName evidence="4">MerR family transcriptional regulator</fullName>
    </submittedName>
</protein>
<feature type="domain" description="HTH merR-type" evidence="3">
    <location>
        <begin position="1"/>
        <end position="69"/>
    </location>
</feature>
<dbReference type="Gene3D" id="1.10.1660.10">
    <property type="match status" value="1"/>
</dbReference>
<gene>
    <name evidence="4" type="ORF">DWV78_00790</name>
</gene>
<dbReference type="InterPro" id="IPR009061">
    <property type="entry name" value="DNA-bd_dom_put_sf"/>
</dbReference>
<comment type="caution">
    <text evidence="4">The sequence shown here is derived from an EMBL/GenBank/DDBJ whole genome shotgun (WGS) entry which is preliminary data.</text>
</comment>
<proteinExistence type="predicted"/>
<dbReference type="InterPro" id="IPR000551">
    <property type="entry name" value="MerR-type_HTH_dom"/>
</dbReference>
<evidence type="ECO:0000259" key="3">
    <source>
        <dbReference type="PROSITE" id="PS50937"/>
    </source>
</evidence>
<accession>A0A413BLR9</accession>
<dbReference type="EMBL" id="QSAE01000001">
    <property type="protein sequence ID" value="RGW41729.1"/>
    <property type="molecule type" value="Genomic_DNA"/>
</dbReference>
<dbReference type="PRINTS" id="PR00040">
    <property type="entry name" value="HTHMERR"/>
</dbReference>
<dbReference type="PANTHER" id="PTHR30204:SF98">
    <property type="entry name" value="HTH-TYPE TRANSCRIPTIONAL REGULATOR ADHR"/>
    <property type="match status" value="1"/>
</dbReference>
<evidence type="ECO:0000256" key="1">
    <source>
        <dbReference type="ARBA" id="ARBA00023125"/>
    </source>
</evidence>
<dbReference type="GO" id="GO:0003677">
    <property type="term" value="F:DNA binding"/>
    <property type="evidence" value="ECO:0007669"/>
    <property type="project" value="UniProtKB-KW"/>
</dbReference>